<dbReference type="GeneID" id="83197586"/>
<dbReference type="RefSeq" id="XP_058333424.1">
    <property type="nucleotide sequence ID" value="XM_058470283.1"/>
</dbReference>
<sequence length="169" mass="18479">MAFLKQKPQQIYNAFPGFVGTYFKKKRSLSSRLVEELYEGFEYFVMDLARFLVVVLKLASTGIKVLVTAAVIIVPLYKSGILHACWSLCTSIVAYFTTGWGSLGTDLKSDAPSGPSRRSYFSIGPKNGGQDGDSEVSSSGGLQSQKYIMSLPYTPWTEEVAIVSNANGH</sequence>
<keyword evidence="4" id="KW-1185">Reference proteome</keyword>
<dbReference type="AlphaFoldDB" id="A0A9W9PFR0"/>
<evidence type="ECO:0000313" key="4">
    <source>
        <dbReference type="Proteomes" id="UP001150941"/>
    </source>
</evidence>
<dbReference type="Proteomes" id="UP001150941">
    <property type="component" value="Unassembled WGS sequence"/>
</dbReference>
<accession>A0A9W9PFR0</accession>
<evidence type="ECO:0000313" key="3">
    <source>
        <dbReference type="EMBL" id="KAJ5246003.1"/>
    </source>
</evidence>
<name>A0A9W9PFR0_9EURO</name>
<reference evidence="3" key="1">
    <citation type="submission" date="2022-11" db="EMBL/GenBank/DDBJ databases">
        <authorList>
            <person name="Petersen C."/>
        </authorList>
    </citation>
    <scope>NUCLEOTIDE SEQUENCE</scope>
    <source>
        <strain evidence="3">IBT 19713</strain>
    </source>
</reference>
<protein>
    <submittedName>
        <fullName evidence="3">Uncharacterized protein</fullName>
    </submittedName>
</protein>
<proteinExistence type="predicted"/>
<comment type="caution">
    <text evidence="3">The sequence shown here is derived from an EMBL/GenBank/DDBJ whole genome shotgun (WGS) entry which is preliminary data.</text>
</comment>
<keyword evidence="2" id="KW-0812">Transmembrane</keyword>
<evidence type="ECO:0000256" key="2">
    <source>
        <dbReference type="SAM" id="Phobius"/>
    </source>
</evidence>
<evidence type="ECO:0000256" key="1">
    <source>
        <dbReference type="SAM" id="MobiDB-lite"/>
    </source>
</evidence>
<keyword evidence="2" id="KW-0472">Membrane</keyword>
<reference evidence="3" key="2">
    <citation type="journal article" date="2023" name="IMA Fungus">
        <title>Comparative genomic study of the Penicillium genus elucidates a diverse pangenome and 15 lateral gene transfer events.</title>
        <authorList>
            <person name="Petersen C."/>
            <person name="Sorensen T."/>
            <person name="Nielsen M.R."/>
            <person name="Sondergaard T.E."/>
            <person name="Sorensen J.L."/>
            <person name="Fitzpatrick D.A."/>
            <person name="Frisvad J.C."/>
            <person name="Nielsen K.L."/>
        </authorList>
    </citation>
    <scope>NUCLEOTIDE SEQUENCE</scope>
    <source>
        <strain evidence="3">IBT 19713</strain>
    </source>
</reference>
<keyword evidence="2" id="KW-1133">Transmembrane helix</keyword>
<gene>
    <name evidence="3" type="ORF">N7468_000986</name>
</gene>
<feature type="region of interest" description="Disordered" evidence="1">
    <location>
        <begin position="122"/>
        <end position="141"/>
    </location>
</feature>
<dbReference type="EMBL" id="JAPQKS010000002">
    <property type="protein sequence ID" value="KAJ5246003.1"/>
    <property type="molecule type" value="Genomic_DNA"/>
</dbReference>
<feature type="transmembrane region" description="Helical" evidence="2">
    <location>
        <begin position="51"/>
        <end position="74"/>
    </location>
</feature>
<organism evidence="3 4">
    <name type="scientific">Penicillium chermesinum</name>
    <dbReference type="NCBI Taxonomy" id="63820"/>
    <lineage>
        <taxon>Eukaryota</taxon>
        <taxon>Fungi</taxon>
        <taxon>Dikarya</taxon>
        <taxon>Ascomycota</taxon>
        <taxon>Pezizomycotina</taxon>
        <taxon>Eurotiomycetes</taxon>
        <taxon>Eurotiomycetidae</taxon>
        <taxon>Eurotiales</taxon>
        <taxon>Aspergillaceae</taxon>
        <taxon>Penicillium</taxon>
    </lineage>
</organism>